<keyword evidence="3" id="KW-1185">Reference proteome</keyword>
<feature type="domain" description="Putative zinc-finger" evidence="1">
    <location>
        <begin position="8"/>
        <end position="41"/>
    </location>
</feature>
<sequence>MTQEPVDCRAVARRVEALLDGELDDTAADELRHHIDACEHCLEVADLVDALKRIVHRSCTGQVAPPALRARIVTQITQVSYTRIEFHEPR</sequence>
<dbReference type="EMBL" id="CP115965">
    <property type="protein sequence ID" value="WZW97190.1"/>
    <property type="molecule type" value="Genomic_DNA"/>
</dbReference>
<gene>
    <name evidence="2" type="primary">rsrA</name>
    <name evidence="2" type="ORF">PCC79_09680</name>
</gene>
<dbReference type="InterPro" id="IPR024020">
    <property type="entry name" value="Anit_sigma_mycothiol_RsrA"/>
</dbReference>
<protein>
    <submittedName>
        <fullName evidence="2">Mycothiol system anti-sigma-R factor</fullName>
    </submittedName>
</protein>
<accession>A0ABZ3C622</accession>
<dbReference type="NCBIfam" id="TIGR03988">
    <property type="entry name" value="antisig_RsrA"/>
    <property type="match status" value="1"/>
</dbReference>
<proteinExistence type="predicted"/>
<dbReference type="InterPro" id="IPR027383">
    <property type="entry name" value="Znf_put"/>
</dbReference>
<organism evidence="2 3">
    <name type="scientific">Propioniciclava soli</name>
    <dbReference type="NCBI Taxonomy" id="2775081"/>
    <lineage>
        <taxon>Bacteria</taxon>
        <taxon>Bacillati</taxon>
        <taxon>Actinomycetota</taxon>
        <taxon>Actinomycetes</taxon>
        <taxon>Propionibacteriales</taxon>
        <taxon>Propionibacteriaceae</taxon>
        <taxon>Propioniciclava</taxon>
    </lineage>
</organism>
<dbReference type="Proteomes" id="UP001434337">
    <property type="component" value="Chromosome"/>
</dbReference>
<evidence type="ECO:0000313" key="2">
    <source>
        <dbReference type="EMBL" id="WZW97190.1"/>
    </source>
</evidence>
<dbReference type="Pfam" id="PF13490">
    <property type="entry name" value="zf-HC2"/>
    <property type="match status" value="1"/>
</dbReference>
<evidence type="ECO:0000259" key="1">
    <source>
        <dbReference type="Pfam" id="PF13490"/>
    </source>
</evidence>
<reference evidence="2 3" key="1">
    <citation type="journal article" date="2023" name="Environ Microbiome">
        <title>A coral-associated actinobacterium mitigates coral bleaching under heat stress.</title>
        <authorList>
            <person name="Li J."/>
            <person name="Zou Y."/>
            <person name="Li Q."/>
            <person name="Zhang J."/>
            <person name="Bourne D.G."/>
            <person name="Lyu Y."/>
            <person name="Liu C."/>
            <person name="Zhang S."/>
        </authorList>
    </citation>
    <scope>NUCLEOTIDE SEQUENCE [LARGE SCALE GENOMIC DNA]</scope>
    <source>
        <strain evidence="2 3">SCSIO 13291</strain>
    </source>
</reference>
<dbReference type="RefSeq" id="WP_342371690.1">
    <property type="nucleotide sequence ID" value="NZ_CP115965.1"/>
</dbReference>
<name>A0ABZ3C622_9ACTN</name>
<evidence type="ECO:0000313" key="3">
    <source>
        <dbReference type="Proteomes" id="UP001434337"/>
    </source>
</evidence>